<evidence type="ECO:0000256" key="4">
    <source>
        <dbReference type="ARBA" id="ARBA00022692"/>
    </source>
</evidence>
<evidence type="ECO:0008006" key="13">
    <source>
        <dbReference type="Google" id="ProtNLM"/>
    </source>
</evidence>
<keyword evidence="5 10" id="KW-0732">Signal</keyword>
<keyword evidence="8 9" id="KW-0472">Membrane</keyword>
<dbReference type="InterPro" id="IPR036249">
    <property type="entry name" value="Thioredoxin-like_sf"/>
</dbReference>
<gene>
    <name evidence="11" type="ORF">M413DRAFT_15290</name>
</gene>
<proteinExistence type="inferred from homology"/>
<dbReference type="Gene3D" id="3.40.30.10">
    <property type="entry name" value="Glutaredoxin"/>
    <property type="match status" value="1"/>
</dbReference>
<feature type="transmembrane region" description="Helical" evidence="9">
    <location>
        <begin position="282"/>
        <end position="302"/>
    </location>
</feature>
<dbReference type="InterPro" id="IPR021149">
    <property type="entry name" value="OligosaccharylTrfase_OST3/OST6"/>
</dbReference>
<dbReference type="EMBL" id="KN831768">
    <property type="protein sequence ID" value="KIM49102.1"/>
    <property type="molecule type" value="Genomic_DNA"/>
</dbReference>
<dbReference type="PANTHER" id="PTHR12692:SF0">
    <property type="entry name" value="GH11935P"/>
    <property type="match status" value="1"/>
</dbReference>
<protein>
    <recommendedName>
        <fullName evidence="13">Oligosaccharyl transferase subunit OST3/OST6 family</fullName>
    </recommendedName>
</protein>
<feature type="signal peptide" evidence="10">
    <location>
        <begin position="1"/>
        <end position="17"/>
    </location>
</feature>
<keyword evidence="4 9" id="KW-0812">Transmembrane</keyword>
<dbReference type="Pfam" id="PF04756">
    <property type="entry name" value="OST3_OST6"/>
    <property type="match status" value="1"/>
</dbReference>
<dbReference type="AlphaFoldDB" id="A0A0C2Z7L9"/>
<dbReference type="GO" id="GO:0018279">
    <property type="term" value="P:protein N-linked glycosylation via asparagine"/>
    <property type="evidence" value="ECO:0007669"/>
    <property type="project" value="TreeGrafter"/>
</dbReference>
<evidence type="ECO:0000313" key="12">
    <source>
        <dbReference type="Proteomes" id="UP000053424"/>
    </source>
</evidence>
<reference evidence="11 12" key="1">
    <citation type="submission" date="2014-04" db="EMBL/GenBank/DDBJ databases">
        <authorList>
            <consortium name="DOE Joint Genome Institute"/>
            <person name="Kuo A."/>
            <person name="Gay G."/>
            <person name="Dore J."/>
            <person name="Kohler A."/>
            <person name="Nagy L.G."/>
            <person name="Floudas D."/>
            <person name="Copeland A."/>
            <person name="Barry K.W."/>
            <person name="Cichocki N."/>
            <person name="Veneault-Fourrey C."/>
            <person name="LaButti K."/>
            <person name="Lindquist E.A."/>
            <person name="Lipzen A."/>
            <person name="Lundell T."/>
            <person name="Morin E."/>
            <person name="Murat C."/>
            <person name="Sun H."/>
            <person name="Tunlid A."/>
            <person name="Henrissat B."/>
            <person name="Grigoriev I.V."/>
            <person name="Hibbett D.S."/>
            <person name="Martin F."/>
            <person name="Nordberg H.P."/>
            <person name="Cantor M.N."/>
            <person name="Hua S.X."/>
        </authorList>
    </citation>
    <scope>NUCLEOTIDE SEQUENCE [LARGE SCALE GENOMIC DNA]</scope>
    <source>
        <strain evidence="12">h7</strain>
    </source>
</reference>
<reference evidence="12" key="2">
    <citation type="submission" date="2015-01" db="EMBL/GenBank/DDBJ databases">
        <title>Evolutionary Origins and Diversification of the Mycorrhizal Mutualists.</title>
        <authorList>
            <consortium name="DOE Joint Genome Institute"/>
            <consortium name="Mycorrhizal Genomics Consortium"/>
            <person name="Kohler A."/>
            <person name="Kuo A."/>
            <person name="Nagy L.G."/>
            <person name="Floudas D."/>
            <person name="Copeland A."/>
            <person name="Barry K.W."/>
            <person name="Cichocki N."/>
            <person name="Veneault-Fourrey C."/>
            <person name="LaButti K."/>
            <person name="Lindquist E.A."/>
            <person name="Lipzen A."/>
            <person name="Lundell T."/>
            <person name="Morin E."/>
            <person name="Murat C."/>
            <person name="Riley R."/>
            <person name="Ohm R."/>
            <person name="Sun H."/>
            <person name="Tunlid A."/>
            <person name="Henrissat B."/>
            <person name="Grigoriev I.V."/>
            <person name="Hibbett D.S."/>
            <person name="Martin F."/>
        </authorList>
    </citation>
    <scope>NUCLEOTIDE SEQUENCE [LARGE SCALE GENOMIC DNA]</scope>
    <source>
        <strain evidence="12">h7</strain>
    </source>
</reference>
<feature type="transmembrane region" description="Helical" evidence="9">
    <location>
        <begin position="201"/>
        <end position="220"/>
    </location>
</feature>
<keyword evidence="12" id="KW-1185">Reference proteome</keyword>
<evidence type="ECO:0000256" key="1">
    <source>
        <dbReference type="ARBA" id="ARBA00002791"/>
    </source>
</evidence>
<evidence type="ECO:0000256" key="6">
    <source>
        <dbReference type="ARBA" id="ARBA00022824"/>
    </source>
</evidence>
<evidence type="ECO:0000256" key="10">
    <source>
        <dbReference type="SAM" id="SignalP"/>
    </source>
</evidence>
<dbReference type="Proteomes" id="UP000053424">
    <property type="component" value="Unassembled WGS sequence"/>
</dbReference>
<dbReference type="GO" id="GO:0008250">
    <property type="term" value="C:oligosaccharyltransferase complex"/>
    <property type="evidence" value="ECO:0007669"/>
    <property type="project" value="TreeGrafter"/>
</dbReference>
<comment type="subcellular location">
    <subcellularLocation>
        <location evidence="2">Endoplasmic reticulum membrane</location>
        <topology evidence="2">Multi-pass membrane protein</topology>
    </subcellularLocation>
</comment>
<keyword evidence="7 9" id="KW-1133">Transmembrane helix</keyword>
<comment type="function">
    <text evidence="1">Subunit of the oligosaccharyl transferase (OST) complex that catalyzes the initial transfer of a defined glycan (Glc(3)Man(9)GlcNAc(2) in eukaryotes) from the lipid carrier dolichol-pyrophosphate to an asparagine residue within an Asn-X-Ser/Thr consensus motif in nascent polypeptide chains, the first step in protein N-glycosylation. N-glycosylation occurs cotranslationally and the complex associates with the Sec61 complex at the channel-forming translocon complex that mediates protein translocation across the endoplasmic reticulum (ER). All subunits are required for a maximal enzyme activity.</text>
</comment>
<evidence type="ECO:0000256" key="2">
    <source>
        <dbReference type="ARBA" id="ARBA00004477"/>
    </source>
</evidence>
<evidence type="ECO:0000256" key="9">
    <source>
        <dbReference type="SAM" id="Phobius"/>
    </source>
</evidence>
<keyword evidence="6" id="KW-0256">Endoplasmic reticulum</keyword>
<name>A0A0C2Z7L9_HEBCY</name>
<sequence>MKSVWFAGLCILSSVLAATPQQQLVQLASAGNGIIRLNPDTFALLTSPRRTWSATIQLTALDKRRRCNPCSQFDPSWNAVGKAWTHTSPDTRNQHFFATLDFDEGTSVFQQLGIASAPVVFQYPPAEGPRKPPSGNTSPVKYDFSEGFEAGPLAAFVSRFTPVAVPYKDPIDWVRWITIASGLLASLLFLKFISPIVQNKWSWASVTIVTSLVMTSGYMFTRIRNVPYNGGDGNWIAAGYQNQFGQEVQVVSFIYGLLSFAFLMLILVVPLQSSPQRQRLQVYLWTGVIMIIYSVLVSLFRVKNKGYPFKLFL</sequence>
<dbReference type="OrthoDB" id="67566at2759"/>
<dbReference type="STRING" id="686832.A0A0C2Z7L9"/>
<dbReference type="HOGENOM" id="CLU_052855_1_1_1"/>
<feature type="transmembrane region" description="Helical" evidence="9">
    <location>
        <begin position="173"/>
        <end position="194"/>
    </location>
</feature>
<evidence type="ECO:0000313" key="11">
    <source>
        <dbReference type="EMBL" id="KIM49102.1"/>
    </source>
</evidence>
<accession>A0A0C2Z7L9</accession>
<evidence type="ECO:0000256" key="8">
    <source>
        <dbReference type="ARBA" id="ARBA00023136"/>
    </source>
</evidence>
<evidence type="ECO:0000256" key="7">
    <source>
        <dbReference type="ARBA" id="ARBA00022989"/>
    </source>
</evidence>
<feature type="transmembrane region" description="Helical" evidence="9">
    <location>
        <begin position="250"/>
        <end position="270"/>
    </location>
</feature>
<dbReference type="SUPFAM" id="SSF52833">
    <property type="entry name" value="Thioredoxin-like"/>
    <property type="match status" value="1"/>
</dbReference>
<dbReference type="PANTHER" id="PTHR12692">
    <property type="entry name" value="DOLICHYL-DIPHOSPHOOLIGOSACCHARIDE--PROTEIN GLYCOSYLTRANSFERASE-RELATED"/>
    <property type="match status" value="1"/>
</dbReference>
<evidence type="ECO:0000256" key="3">
    <source>
        <dbReference type="ARBA" id="ARBA00009561"/>
    </source>
</evidence>
<feature type="chain" id="PRO_5002160135" description="Oligosaccharyl transferase subunit OST3/OST6 family" evidence="10">
    <location>
        <begin position="18"/>
        <end position="313"/>
    </location>
</feature>
<comment type="similarity">
    <text evidence="3">Belongs to the OST3/OST6 family.</text>
</comment>
<organism evidence="11 12">
    <name type="scientific">Hebeloma cylindrosporum</name>
    <dbReference type="NCBI Taxonomy" id="76867"/>
    <lineage>
        <taxon>Eukaryota</taxon>
        <taxon>Fungi</taxon>
        <taxon>Dikarya</taxon>
        <taxon>Basidiomycota</taxon>
        <taxon>Agaricomycotina</taxon>
        <taxon>Agaricomycetes</taxon>
        <taxon>Agaricomycetidae</taxon>
        <taxon>Agaricales</taxon>
        <taxon>Agaricineae</taxon>
        <taxon>Hymenogastraceae</taxon>
        <taxon>Hebeloma</taxon>
    </lineage>
</organism>
<evidence type="ECO:0000256" key="5">
    <source>
        <dbReference type="ARBA" id="ARBA00022729"/>
    </source>
</evidence>